<evidence type="ECO:0000313" key="1">
    <source>
        <dbReference type="EMBL" id="BBY62715.1"/>
    </source>
</evidence>
<gene>
    <name evidence="1" type="ORF">MHEL_09580</name>
</gene>
<sequence>MTAVDAQMFWLSAAVPNDQIVVYAFDGSPGALDVAVDELRRRAQGCDELCLRVVDGGGWRYPRWIPREVGAEQFVVHHAGGVDWQGCLDTAAGLRGDPLDLRRMTWRAHIFPQVLGVPGSSGVGSVVVLQTGHAFADGSRGTALAGALLGRERPVPVPVVTRRGFLPVRGIAAARAHRMLVRDTEAGVVPPPAPGCPLLSINARPRARPVVRTVALRRDQLARPTVTIGVLVAVSDALAGYLAAGGEDTSTLGAEVTMAGQQDPSAHNNFRNVGIGLHPDLDRARRAELISTELGAQRRRGEHPAMRASAAASAAIPAPLLRWGVRQFDPDARGATVTGNTVVSSVNRGPADLSFGGFPVLLAAGFSGLSPMMSLTHGVHGLGDTITVSVHADPDNVDVDDYWERLGVALRVRGYLG</sequence>
<reference evidence="1 2" key="1">
    <citation type="journal article" date="2019" name="Emerg. Microbes Infect.">
        <title>Comprehensive subspecies identification of 175 nontuberculous mycobacteria species based on 7547 genomic profiles.</title>
        <authorList>
            <person name="Matsumoto Y."/>
            <person name="Kinjo T."/>
            <person name="Motooka D."/>
            <person name="Nabeya D."/>
            <person name="Jung N."/>
            <person name="Uechi K."/>
            <person name="Horii T."/>
            <person name="Iida T."/>
            <person name="Fujita J."/>
            <person name="Nakamura S."/>
        </authorList>
    </citation>
    <scope>NUCLEOTIDE SEQUENCE [LARGE SCALE GENOMIC DNA]</scope>
    <source>
        <strain evidence="1 2">JCM 30396</strain>
    </source>
</reference>
<evidence type="ECO:0000313" key="2">
    <source>
        <dbReference type="Proteomes" id="UP000467148"/>
    </source>
</evidence>
<dbReference type="EMBL" id="AP022596">
    <property type="protein sequence ID" value="BBY62715.1"/>
    <property type="molecule type" value="Genomic_DNA"/>
</dbReference>
<keyword evidence="2" id="KW-1185">Reference proteome</keyword>
<dbReference type="KEGG" id="mhev:MHEL_09580"/>
<name>A0A7I7T3E2_9MYCO</name>
<dbReference type="RefSeq" id="WP_163751807.1">
    <property type="nucleotide sequence ID" value="NZ_AP022596.1"/>
</dbReference>
<organism evidence="1 2">
    <name type="scientific">Mycolicibacterium helvum</name>
    <dbReference type="NCBI Taxonomy" id="1534349"/>
    <lineage>
        <taxon>Bacteria</taxon>
        <taxon>Bacillati</taxon>
        <taxon>Actinomycetota</taxon>
        <taxon>Actinomycetes</taxon>
        <taxon>Mycobacteriales</taxon>
        <taxon>Mycobacteriaceae</taxon>
        <taxon>Mycolicibacterium</taxon>
    </lineage>
</organism>
<dbReference type="Proteomes" id="UP000467148">
    <property type="component" value="Chromosome"/>
</dbReference>
<protein>
    <submittedName>
        <fullName evidence="1">DUF1298 domain-containing protein</fullName>
    </submittedName>
</protein>
<proteinExistence type="predicted"/>
<dbReference type="AlphaFoldDB" id="A0A7I7T3E2"/>
<accession>A0A7I7T3E2</accession>